<dbReference type="GO" id="GO:0046872">
    <property type="term" value="F:metal ion binding"/>
    <property type="evidence" value="ECO:0007669"/>
    <property type="project" value="UniProtKB-KW"/>
</dbReference>
<dbReference type="SMART" id="SM00308">
    <property type="entry name" value="LH2"/>
    <property type="match status" value="1"/>
</dbReference>
<dbReference type="Gene3D" id="2.40.180.10">
    <property type="entry name" value="Catalase core domain"/>
    <property type="match status" value="1"/>
</dbReference>
<dbReference type="SUPFAM" id="SSF49723">
    <property type="entry name" value="Lipase/lipooxygenase domain (PLAT/LH2 domain)"/>
    <property type="match status" value="1"/>
</dbReference>
<dbReference type="InterPro" id="IPR013819">
    <property type="entry name" value="LipOase_C"/>
</dbReference>
<evidence type="ECO:0000259" key="6">
    <source>
        <dbReference type="PROSITE" id="PS50095"/>
    </source>
</evidence>
<evidence type="ECO:0000256" key="1">
    <source>
        <dbReference type="ARBA" id="ARBA00022723"/>
    </source>
</evidence>
<evidence type="ECO:0000256" key="5">
    <source>
        <dbReference type="PROSITE-ProRule" id="PRU00152"/>
    </source>
</evidence>
<dbReference type="Gene3D" id="3.10.450.60">
    <property type="match status" value="1"/>
</dbReference>
<dbReference type="Pfam" id="PF01477">
    <property type="entry name" value="PLAT"/>
    <property type="match status" value="1"/>
</dbReference>
<dbReference type="EMBL" id="LR782876">
    <property type="protein sequence ID" value="CAB3221311.1"/>
    <property type="molecule type" value="mRNA"/>
</dbReference>
<dbReference type="GO" id="GO:0016702">
    <property type="term" value="F:oxidoreductase activity, acting on single donors with incorporation of molecular oxygen, incorporation of two atoms of oxygen"/>
    <property type="evidence" value="ECO:0007669"/>
    <property type="project" value="InterPro"/>
</dbReference>
<evidence type="ECO:0000256" key="3">
    <source>
        <dbReference type="ARBA" id="ARBA00023002"/>
    </source>
</evidence>
<sequence>MSLSKEETVTYNVSITTDDAYSEAGTNSSVYIEFVGEDGKSTGWHNMDHFWSNDFERGQVNHFKLTAPSVGLPLIVRIKLEHGRGEDEWLCDRIVVKLNNKRVEFPVYDWIEHQLEVTRGEAMLPQKVDNQYVRSLRQQEVDERKVLFAWSPRPTQTELGWGMNRVLGAAVYDDLPRFLKRDEVRNSDLQRSRFTALLQSYAHRITSTVLGLNTLEDYHRLYKHHDLQRAKANALDGWDTDEGMGRLTLNGISPLSFYRCSELPEGFNVTTADLKGLLREGKTLEDEMEAGLIYVSDYYKHLEGISRNTDFDGNQIYCANAMGMFYVRPDKKFVPIAIQLVPGDRDYLFTSLDSKDEWLLAKMYFRCAEGNFHQWIVHYVNTHGIIETIGIACFRCLPRSHPVHKLLRPHVKNVAAINIDARQNLIPPSGKANKALAISASELARKNYKTFNFGDLMIPNYIKKLGLDDPELLPYYYYRDDVLELWEIMRKYVGSVLKVYYKCDEDVREDFELQDWIRDVAVEGVAWQDGDYRGVPDHIDTLEQLIDICHTVIFTSSAQHSAVNFGQFDTYKYIPSATGGMMLPPHRRGEGTMERIMTSLPGVRVSGTFIAFAFILSTYSDSEVFLGNFPQRLFTDEETMQCQRDFKADLEVFSEKIKERNLKLDHPYTYLLPERIPNGTSI</sequence>
<evidence type="ECO:0000256" key="4">
    <source>
        <dbReference type="ARBA" id="ARBA00023098"/>
    </source>
</evidence>
<keyword evidence="4" id="KW-0443">Lipid metabolism</keyword>
<dbReference type="Gene3D" id="1.20.245.10">
    <property type="entry name" value="Lipoxygenase-1, Domain 5"/>
    <property type="match status" value="1"/>
</dbReference>
<reference evidence="8" key="1">
    <citation type="submission" date="2020-04" db="EMBL/GenBank/DDBJ databases">
        <authorList>
            <person name="Neveu A P."/>
        </authorList>
    </citation>
    <scope>NUCLEOTIDE SEQUENCE</scope>
    <source>
        <tissue evidence="8">Whole embryo</tissue>
    </source>
</reference>
<protein>
    <submittedName>
        <fullName evidence="8">Arachidonate 5-lipoxygenase-like</fullName>
    </submittedName>
</protein>
<name>A0A6F9D6X6_9ASCI</name>
<dbReference type="InterPro" id="IPR036392">
    <property type="entry name" value="PLAT/LH2_dom_sf"/>
</dbReference>
<dbReference type="PROSITE" id="PS00081">
    <property type="entry name" value="LIPOXYGENASE_2"/>
    <property type="match status" value="1"/>
</dbReference>
<gene>
    <name evidence="8" type="primary">Alox5ap-002</name>
</gene>
<dbReference type="InterPro" id="IPR020834">
    <property type="entry name" value="LipOase_CS"/>
</dbReference>
<dbReference type="PANTHER" id="PTHR11771">
    <property type="entry name" value="LIPOXYGENASE"/>
    <property type="match status" value="1"/>
</dbReference>
<keyword evidence="2" id="KW-0223">Dioxygenase</keyword>
<keyword evidence="1" id="KW-0479">Metal-binding</keyword>
<comment type="caution">
    <text evidence="5">Lacks conserved residue(s) required for the propagation of feature annotation.</text>
</comment>
<accession>A0A6F9D6X6</accession>
<dbReference type="InterPro" id="IPR036226">
    <property type="entry name" value="LipOase_C_sf"/>
</dbReference>
<feature type="domain" description="PLAT" evidence="6">
    <location>
        <begin position="9"/>
        <end position="125"/>
    </location>
</feature>
<keyword evidence="3" id="KW-0560">Oxidoreductase</keyword>
<dbReference type="PROSITE" id="PS51393">
    <property type="entry name" value="LIPOXYGENASE_3"/>
    <property type="match status" value="1"/>
</dbReference>
<feature type="domain" description="Lipoxygenase" evidence="7">
    <location>
        <begin position="122"/>
        <end position="682"/>
    </location>
</feature>
<dbReference type="PROSITE" id="PS50095">
    <property type="entry name" value="PLAT"/>
    <property type="match status" value="1"/>
</dbReference>
<evidence type="ECO:0000256" key="2">
    <source>
        <dbReference type="ARBA" id="ARBA00022964"/>
    </source>
</evidence>
<proteinExistence type="evidence at transcript level"/>
<dbReference type="GO" id="GO:0034440">
    <property type="term" value="P:lipid oxidation"/>
    <property type="evidence" value="ECO:0007669"/>
    <property type="project" value="InterPro"/>
</dbReference>
<dbReference type="InterPro" id="IPR000907">
    <property type="entry name" value="LipOase"/>
</dbReference>
<dbReference type="PRINTS" id="PR00087">
    <property type="entry name" value="LIPOXYGENASE"/>
</dbReference>
<evidence type="ECO:0000313" key="8">
    <source>
        <dbReference type="EMBL" id="CAB3221311.1"/>
    </source>
</evidence>
<dbReference type="SUPFAM" id="SSF48484">
    <property type="entry name" value="Lipoxigenase"/>
    <property type="match status" value="1"/>
</dbReference>
<evidence type="ECO:0000259" key="7">
    <source>
        <dbReference type="PROSITE" id="PS51393"/>
    </source>
</evidence>
<dbReference type="Pfam" id="PF00305">
    <property type="entry name" value="Lipoxygenase"/>
    <property type="match status" value="1"/>
</dbReference>
<organism evidence="8">
    <name type="scientific">Phallusia mammillata</name>
    <dbReference type="NCBI Taxonomy" id="59560"/>
    <lineage>
        <taxon>Eukaryota</taxon>
        <taxon>Metazoa</taxon>
        <taxon>Chordata</taxon>
        <taxon>Tunicata</taxon>
        <taxon>Ascidiacea</taxon>
        <taxon>Phlebobranchia</taxon>
        <taxon>Ascidiidae</taxon>
        <taxon>Phallusia</taxon>
    </lineage>
</organism>
<dbReference type="InterPro" id="IPR001024">
    <property type="entry name" value="PLAT/LH2_dom"/>
</dbReference>
<dbReference type="AlphaFoldDB" id="A0A6F9D6X6"/>